<gene>
    <name evidence="7" type="ORF">SD77_0704</name>
</gene>
<dbReference type="InterPro" id="IPR011766">
    <property type="entry name" value="TPP_enzyme_TPP-bd"/>
</dbReference>
<dbReference type="CDD" id="cd00568">
    <property type="entry name" value="TPP_enzymes"/>
    <property type="match status" value="1"/>
</dbReference>
<dbReference type="InterPro" id="IPR012001">
    <property type="entry name" value="Thiamin_PyroP_enz_TPP-bd_dom"/>
</dbReference>
<dbReference type="Pfam" id="PF02775">
    <property type="entry name" value="TPP_enzyme_C"/>
    <property type="match status" value="1"/>
</dbReference>
<dbReference type="CDD" id="cd07035">
    <property type="entry name" value="TPP_PYR_POX_like"/>
    <property type="match status" value="1"/>
</dbReference>
<dbReference type="EMBL" id="JXLP01000010">
    <property type="protein sequence ID" value="KIL78103.1"/>
    <property type="molecule type" value="Genomic_DNA"/>
</dbReference>
<dbReference type="InterPro" id="IPR012000">
    <property type="entry name" value="Thiamin_PyroP_enz_cen_dom"/>
</dbReference>
<protein>
    <submittedName>
        <fullName evidence="7">Acetolactate synthase large subunit</fullName>
    </submittedName>
</protein>
<feature type="domain" description="Thiamine pyrophosphate enzyme TPP-binding" evidence="5">
    <location>
        <begin position="398"/>
        <end position="544"/>
    </location>
</feature>
<dbReference type="PANTHER" id="PTHR18968">
    <property type="entry name" value="THIAMINE PYROPHOSPHATE ENZYMES"/>
    <property type="match status" value="1"/>
</dbReference>
<dbReference type="InterPro" id="IPR029061">
    <property type="entry name" value="THDP-binding"/>
</dbReference>
<sequence length="568" mass="62052">MITLFEQESGALNMAKLSGGQAIVKVMEREGVKKAFCVPGESYLGVIDALYEHPDIQLVATRHEGGASFMAEAYAKASGSTGVCMATRGPGAANLSIGLHTAMQDSTPLVALIGQVERPFKGREAFQEVEFTAFFSHLCKWTVEIESADRIPELLHRAFYMARSGRPGPVVVSLPHDMLEETAEYIERHIQTEQVPEPSEDAVREVLERIRAAERPVVIAGGGVTRTKSADLLARLAEKLNVPVVTAFRRFDAFPNSHSHYAGWLGFGSEQGLLDYIKDADLIVALGTRFSQVTTQDYTLLGEQTELIQVDVCPDSIGKVYAPALGITADVKRFLEKALDMAVPAEEQEKQQALQRLHAAYLAFSSPPKDYEEQHVDMDGLLHDMVNSFPSDAILTSDAGNFFGWLSRYYRFDRQGTYIGPTSGAMGYGLPAAIGAKMACPDKMVVSFSGDGGFMMTVQELETAARLQVPVIAIVVNNNMYGTIRAHQEKHFPGRVVATELSNANFAELAKLFGCYGEQVRKNADFLPALEKAKASGRPAVIEVLTNPEILSASQLKTVQPNAERVNK</sequence>
<evidence type="ECO:0000259" key="5">
    <source>
        <dbReference type="Pfam" id="PF02775"/>
    </source>
</evidence>
<name>A0ABR5ATM5_BACBA</name>
<evidence type="ECO:0000256" key="3">
    <source>
        <dbReference type="RuleBase" id="RU362132"/>
    </source>
</evidence>
<proteinExistence type="inferred from homology"/>
<keyword evidence="2 3" id="KW-0786">Thiamine pyrophosphate</keyword>
<keyword evidence="8" id="KW-1185">Reference proteome</keyword>
<evidence type="ECO:0000313" key="7">
    <source>
        <dbReference type="EMBL" id="KIL78103.1"/>
    </source>
</evidence>
<organism evidence="7 8">
    <name type="scientific">Bacillus badius</name>
    <dbReference type="NCBI Taxonomy" id="1455"/>
    <lineage>
        <taxon>Bacteria</taxon>
        <taxon>Bacillati</taxon>
        <taxon>Bacillota</taxon>
        <taxon>Bacilli</taxon>
        <taxon>Bacillales</taxon>
        <taxon>Bacillaceae</taxon>
        <taxon>Pseudobacillus</taxon>
    </lineage>
</organism>
<dbReference type="InterPro" id="IPR045229">
    <property type="entry name" value="TPP_enz"/>
</dbReference>
<dbReference type="NCBIfam" id="NF006052">
    <property type="entry name" value="PRK08199.1"/>
    <property type="match status" value="1"/>
</dbReference>
<dbReference type="SUPFAM" id="SSF52518">
    <property type="entry name" value="Thiamin diphosphate-binding fold (THDP-binding)"/>
    <property type="match status" value="2"/>
</dbReference>
<comment type="similarity">
    <text evidence="1 3">Belongs to the TPP enzyme family.</text>
</comment>
<feature type="domain" description="Thiamine pyrophosphate enzyme N-terminal TPP-binding" evidence="6">
    <location>
        <begin position="18"/>
        <end position="130"/>
    </location>
</feature>
<accession>A0ABR5ATM5</accession>
<dbReference type="Pfam" id="PF02776">
    <property type="entry name" value="TPP_enzyme_N"/>
    <property type="match status" value="1"/>
</dbReference>
<evidence type="ECO:0000259" key="4">
    <source>
        <dbReference type="Pfam" id="PF00205"/>
    </source>
</evidence>
<dbReference type="SUPFAM" id="SSF52467">
    <property type="entry name" value="DHS-like NAD/FAD-binding domain"/>
    <property type="match status" value="1"/>
</dbReference>
<feature type="domain" description="Thiamine pyrophosphate enzyme central" evidence="4">
    <location>
        <begin position="203"/>
        <end position="337"/>
    </location>
</feature>
<dbReference type="PROSITE" id="PS00187">
    <property type="entry name" value="TPP_ENZYMES"/>
    <property type="match status" value="1"/>
</dbReference>
<evidence type="ECO:0000313" key="8">
    <source>
        <dbReference type="Proteomes" id="UP000031982"/>
    </source>
</evidence>
<dbReference type="InterPro" id="IPR000399">
    <property type="entry name" value="TPP-bd_CS"/>
</dbReference>
<evidence type="ECO:0000256" key="1">
    <source>
        <dbReference type="ARBA" id="ARBA00007812"/>
    </source>
</evidence>
<reference evidence="7 8" key="1">
    <citation type="submission" date="2015-01" db="EMBL/GenBank/DDBJ databases">
        <title>Genome Assembly of Bacillus badius MTCC 1458.</title>
        <authorList>
            <person name="Verma A."/>
            <person name="Khatri I."/>
            <person name="Mual P."/>
            <person name="Subramanian S."/>
            <person name="Krishnamurthi S."/>
        </authorList>
    </citation>
    <scope>NUCLEOTIDE SEQUENCE [LARGE SCALE GENOMIC DNA]</scope>
    <source>
        <strain evidence="7 8">MTCC 1458</strain>
    </source>
</reference>
<dbReference type="Gene3D" id="3.40.50.1220">
    <property type="entry name" value="TPP-binding domain"/>
    <property type="match status" value="1"/>
</dbReference>
<evidence type="ECO:0000259" key="6">
    <source>
        <dbReference type="Pfam" id="PF02776"/>
    </source>
</evidence>
<comment type="caution">
    <text evidence="7">The sequence shown here is derived from an EMBL/GenBank/DDBJ whole genome shotgun (WGS) entry which is preliminary data.</text>
</comment>
<dbReference type="PANTHER" id="PTHR18968:SF120">
    <property type="entry name" value="ACETOLACTATE SYNTHASE LARGE SUBUNIT"/>
    <property type="match status" value="1"/>
</dbReference>
<dbReference type="InterPro" id="IPR029035">
    <property type="entry name" value="DHS-like_NAD/FAD-binding_dom"/>
</dbReference>
<dbReference type="Proteomes" id="UP000031982">
    <property type="component" value="Unassembled WGS sequence"/>
</dbReference>
<dbReference type="Pfam" id="PF00205">
    <property type="entry name" value="TPP_enzyme_M"/>
    <property type="match status" value="1"/>
</dbReference>
<evidence type="ECO:0000256" key="2">
    <source>
        <dbReference type="ARBA" id="ARBA00023052"/>
    </source>
</evidence>
<dbReference type="Gene3D" id="3.40.50.970">
    <property type="match status" value="2"/>
</dbReference>